<organism evidence="1 2">
    <name type="scientific">Desulfocucumis palustris</name>
    <dbReference type="NCBI Taxonomy" id="1898651"/>
    <lineage>
        <taxon>Bacteria</taxon>
        <taxon>Bacillati</taxon>
        <taxon>Bacillota</taxon>
        <taxon>Clostridia</taxon>
        <taxon>Eubacteriales</taxon>
        <taxon>Desulfocucumaceae</taxon>
        <taxon>Desulfocucumis</taxon>
    </lineage>
</organism>
<evidence type="ECO:0000313" key="2">
    <source>
        <dbReference type="Proteomes" id="UP000239549"/>
    </source>
</evidence>
<keyword evidence="2" id="KW-1185">Reference proteome</keyword>
<protein>
    <recommendedName>
        <fullName evidence="3">Spore coat protein</fullName>
    </recommendedName>
</protein>
<evidence type="ECO:0008006" key="3">
    <source>
        <dbReference type="Google" id="ProtNLM"/>
    </source>
</evidence>
<dbReference type="AlphaFoldDB" id="A0A2L2XEB9"/>
<comment type="caution">
    <text evidence="1">The sequence shown here is derived from an EMBL/GenBank/DDBJ whole genome shotgun (WGS) entry which is preliminary data.</text>
</comment>
<dbReference type="Proteomes" id="UP000239549">
    <property type="component" value="Unassembled WGS sequence"/>
</dbReference>
<reference evidence="2" key="1">
    <citation type="submission" date="2018-02" db="EMBL/GenBank/DDBJ databases">
        <title>Genome sequence of Desulfocucumis palustris strain NAW-5.</title>
        <authorList>
            <person name="Watanabe M."/>
            <person name="Kojima H."/>
            <person name="Fukui M."/>
        </authorList>
    </citation>
    <scope>NUCLEOTIDE SEQUENCE [LARGE SCALE GENOMIC DNA]</scope>
    <source>
        <strain evidence="2">NAW-5</strain>
    </source>
</reference>
<evidence type="ECO:0000313" key="1">
    <source>
        <dbReference type="EMBL" id="GBF32586.1"/>
    </source>
</evidence>
<sequence>MNTRLSEIEKLLIMEQLKAEELCSKKAQNYLNMSRDPAVQSLLQQSVDRGQRHIGMLNSLLQEASLAGTAGTGMPGMGGH</sequence>
<gene>
    <name evidence="1" type="ORF">DCCM_0782</name>
</gene>
<proteinExistence type="predicted"/>
<dbReference type="RefSeq" id="WP_231702637.1">
    <property type="nucleotide sequence ID" value="NZ_BFAV01000042.1"/>
</dbReference>
<accession>A0A2L2XEB9</accession>
<name>A0A2L2XEB9_9FIRM</name>
<dbReference type="EMBL" id="BFAV01000042">
    <property type="protein sequence ID" value="GBF32586.1"/>
    <property type="molecule type" value="Genomic_DNA"/>
</dbReference>